<evidence type="ECO:0000256" key="7">
    <source>
        <dbReference type="ARBA" id="ARBA00023136"/>
    </source>
</evidence>
<evidence type="ECO:0000256" key="3">
    <source>
        <dbReference type="ARBA" id="ARBA00007681"/>
    </source>
</evidence>
<keyword evidence="8 10" id="KW-0139">CF(1)</keyword>
<evidence type="ECO:0000256" key="2">
    <source>
        <dbReference type="ARBA" id="ARBA00004170"/>
    </source>
</evidence>
<dbReference type="Proteomes" id="UP000321907">
    <property type="component" value="Unassembled WGS sequence"/>
</dbReference>
<keyword evidence="9 10" id="KW-0066">ATP synthesis</keyword>
<evidence type="ECO:0000313" key="11">
    <source>
        <dbReference type="EMBL" id="TXF91274.1"/>
    </source>
</evidence>
<keyword evidence="4 10" id="KW-0813">Transport</keyword>
<dbReference type="InterPro" id="IPR035968">
    <property type="entry name" value="ATP_synth_F1_ATPase_gsu"/>
</dbReference>
<keyword evidence="6 10" id="KW-0406">Ion transport</keyword>
<comment type="caution">
    <text evidence="11">The sequence shown here is derived from an EMBL/GenBank/DDBJ whole genome shotgun (WGS) entry which is preliminary data.</text>
</comment>
<evidence type="ECO:0000313" key="12">
    <source>
        <dbReference type="Proteomes" id="UP000321907"/>
    </source>
</evidence>
<dbReference type="GO" id="GO:0045259">
    <property type="term" value="C:proton-transporting ATP synthase complex"/>
    <property type="evidence" value="ECO:0007669"/>
    <property type="project" value="UniProtKB-KW"/>
</dbReference>
<protein>
    <recommendedName>
        <fullName evidence="10">ATP synthase gamma chain</fullName>
    </recommendedName>
    <alternativeName>
        <fullName evidence="10">ATP synthase F1 sector gamma subunit</fullName>
    </alternativeName>
    <alternativeName>
        <fullName evidence="10">F-ATPase gamma subunit</fullName>
    </alternativeName>
</protein>
<comment type="function">
    <text evidence="1 10">Produces ATP from ADP in the presence of a proton gradient across the membrane. The gamma chain is believed to be important in regulating ATPase activity and the flow of protons through the CF(0) complex.</text>
</comment>
<gene>
    <name evidence="10 11" type="primary">atpG</name>
    <name evidence="11" type="ORF">FUA23_03355</name>
</gene>
<comment type="subcellular location">
    <subcellularLocation>
        <location evidence="10">Cell membrane</location>
        <topology evidence="10">Peripheral membrane protein</topology>
    </subcellularLocation>
    <subcellularLocation>
        <location evidence="2">Membrane</location>
        <topology evidence="2">Peripheral membrane protein</topology>
    </subcellularLocation>
</comment>
<dbReference type="GO" id="GO:0042777">
    <property type="term" value="P:proton motive force-driven plasma membrane ATP synthesis"/>
    <property type="evidence" value="ECO:0007669"/>
    <property type="project" value="UniProtKB-UniRule"/>
</dbReference>
<evidence type="ECO:0000256" key="6">
    <source>
        <dbReference type="ARBA" id="ARBA00023065"/>
    </source>
</evidence>
<dbReference type="NCBIfam" id="TIGR01146">
    <property type="entry name" value="ATPsyn_F1gamma"/>
    <property type="match status" value="1"/>
</dbReference>
<dbReference type="Pfam" id="PF00231">
    <property type="entry name" value="ATP-synt"/>
    <property type="match status" value="1"/>
</dbReference>
<keyword evidence="7 10" id="KW-0472">Membrane</keyword>
<dbReference type="GO" id="GO:0046933">
    <property type="term" value="F:proton-transporting ATP synthase activity, rotational mechanism"/>
    <property type="evidence" value="ECO:0007669"/>
    <property type="project" value="UniProtKB-UniRule"/>
</dbReference>
<evidence type="ECO:0000256" key="1">
    <source>
        <dbReference type="ARBA" id="ARBA00003456"/>
    </source>
</evidence>
<dbReference type="InterPro" id="IPR000131">
    <property type="entry name" value="ATP_synth_F1_gsu"/>
</dbReference>
<evidence type="ECO:0000256" key="4">
    <source>
        <dbReference type="ARBA" id="ARBA00022448"/>
    </source>
</evidence>
<dbReference type="InterPro" id="IPR023632">
    <property type="entry name" value="ATP_synth_F1_gsu_CS"/>
</dbReference>
<proteinExistence type="inferred from homology"/>
<dbReference type="PANTHER" id="PTHR11693">
    <property type="entry name" value="ATP SYNTHASE GAMMA CHAIN"/>
    <property type="match status" value="1"/>
</dbReference>
<organism evidence="11 12">
    <name type="scientific">Neolewinella aurantiaca</name>
    <dbReference type="NCBI Taxonomy" id="2602767"/>
    <lineage>
        <taxon>Bacteria</taxon>
        <taxon>Pseudomonadati</taxon>
        <taxon>Bacteroidota</taxon>
        <taxon>Saprospiria</taxon>
        <taxon>Saprospirales</taxon>
        <taxon>Lewinellaceae</taxon>
        <taxon>Neolewinella</taxon>
    </lineage>
</organism>
<name>A0A5C7FX34_9BACT</name>
<dbReference type="RefSeq" id="WP_147929293.1">
    <property type="nucleotide sequence ID" value="NZ_VOXD01000003.1"/>
</dbReference>
<dbReference type="PRINTS" id="PR00126">
    <property type="entry name" value="ATPASEGAMMA"/>
</dbReference>
<dbReference type="AlphaFoldDB" id="A0A5C7FX34"/>
<comment type="subunit">
    <text evidence="10">F-type ATPases have 2 components, CF(1) - the catalytic core - and CF(0) - the membrane proton channel. CF(1) has five subunits: alpha(3), beta(3), gamma(1), delta(1), epsilon(1). CF(0) has three main subunits: a, b and c.</text>
</comment>
<evidence type="ECO:0000256" key="8">
    <source>
        <dbReference type="ARBA" id="ARBA00023196"/>
    </source>
</evidence>
<reference evidence="11 12" key="1">
    <citation type="submission" date="2019-08" db="EMBL/GenBank/DDBJ databases">
        <title>Lewinella sp. strain SSH13 Genome sequencing and assembly.</title>
        <authorList>
            <person name="Kim I."/>
        </authorList>
    </citation>
    <scope>NUCLEOTIDE SEQUENCE [LARGE SCALE GENOMIC DNA]</scope>
    <source>
        <strain evidence="11 12">SSH13</strain>
    </source>
</reference>
<dbReference type="Gene3D" id="1.10.287.80">
    <property type="entry name" value="ATP synthase, gamma subunit, helix hairpin domain"/>
    <property type="match status" value="1"/>
</dbReference>
<accession>A0A5C7FX34</accession>
<comment type="similarity">
    <text evidence="3 10">Belongs to the ATPase gamma chain family.</text>
</comment>
<dbReference type="Gene3D" id="3.40.1380.10">
    <property type="match status" value="1"/>
</dbReference>
<dbReference type="HAMAP" id="MF_00815">
    <property type="entry name" value="ATP_synth_gamma_bact"/>
    <property type="match status" value="1"/>
</dbReference>
<dbReference type="SUPFAM" id="SSF52943">
    <property type="entry name" value="ATP synthase (F1-ATPase), gamma subunit"/>
    <property type="match status" value="1"/>
</dbReference>
<sequence>MANLKEVRERIGSVKNTQQITSAMKMVSAAKMSRASQRIIQMRPYALKLSEMLTNILSNLEGDASTAFNNVRPLQKACVVVVTSSRGLAGAFNTNVIKAAVSSIENELQGYKELEIITIGKKGAEFFERNYAQKANVTINRDFQELLSDLSFEVTKEVPELIMNRFAAGEYDKVFVAYARFRNAAVQFAISEQFLPVENKEEEGESNAKADYIFEPSKEELLERLVPTILQTKFHSYLLDTNASEHGARMTAMDKATENASELLKELKISYNKARQEAITTEILEIVSGAAALEAG</sequence>
<dbReference type="OrthoDB" id="9812769at2"/>
<keyword evidence="10" id="KW-1003">Cell membrane</keyword>
<evidence type="ECO:0000256" key="10">
    <source>
        <dbReference type="HAMAP-Rule" id="MF_00815"/>
    </source>
</evidence>
<keyword evidence="12" id="KW-1185">Reference proteome</keyword>
<dbReference type="EMBL" id="VOXD01000003">
    <property type="protein sequence ID" value="TXF91274.1"/>
    <property type="molecule type" value="Genomic_DNA"/>
</dbReference>
<dbReference type="PROSITE" id="PS00153">
    <property type="entry name" value="ATPASE_GAMMA"/>
    <property type="match status" value="1"/>
</dbReference>
<dbReference type="CDD" id="cd12151">
    <property type="entry name" value="F1-ATPase_gamma"/>
    <property type="match status" value="1"/>
</dbReference>
<dbReference type="PANTHER" id="PTHR11693:SF22">
    <property type="entry name" value="ATP SYNTHASE SUBUNIT GAMMA, MITOCHONDRIAL"/>
    <property type="match status" value="1"/>
</dbReference>
<dbReference type="GO" id="GO:0005886">
    <property type="term" value="C:plasma membrane"/>
    <property type="evidence" value="ECO:0007669"/>
    <property type="project" value="UniProtKB-SubCell"/>
</dbReference>
<evidence type="ECO:0000256" key="9">
    <source>
        <dbReference type="ARBA" id="ARBA00023310"/>
    </source>
</evidence>
<dbReference type="GO" id="GO:0005524">
    <property type="term" value="F:ATP binding"/>
    <property type="evidence" value="ECO:0007669"/>
    <property type="project" value="UniProtKB-UniRule"/>
</dbReference>
<keyword evidence="5 10" id="KW-0375">Hydrogen ion transport</keyword>
<evidence type="ECO:0000256" key="5">
    <source>
        <dbReference type="ARBA" id="ARBA00022781"/>
    </source>
</evidence>